<dbReference type="SUPFAM" id="SSF50129">
    <property type="entry name" value="GroES-like"/>
    <property type="match status" value="1"/>
</dbReference>
<dbReference type="PANTHER" id="PTHR43161">
    <property type="entry name" value="SORBITOL DEHYDROGENASE"/>
    <property type="match status" value="1"/>
</dbReference>
<evidence type="ECO:0000256" key="4">
    <source>
        <dbReference type="ARBA" id="ARBA00022833"/>
    </source>
</evidence>
<keyword evidence="3" id="KW-0479">Metal-binding</keyword>
<keyword evidence="4" id="KW-0862">Zinc</keyword>
<dbReference type="AlphaFoldDB" id="A0A918E4V7"/>
<evidence type="ECO:0000313" key="9">
    <source>
        <dbReference type="Proteomes" id="UP000660745"/>
    </source>
</evidence>
<proteinExistence type="inferred from homology"/>
<gene>
    <name evidence="8" type="primary">gdh</name>
    <name evidence="8" type="ORF">GCM10012278_22980</name>
</gene>
<comment type="caution">
    <text evidence="8">The sequence shown here is derived from an EMBL/GenBank/DDBJ whole genome shotgun (WGS) entry which is preliminary data.</text>
</comment>
<keyword evidence="5" id="KW-0560">Oxidoreductase</keyword>
<organism evidence="8 9">
    <name type="scientific">Nonomuraea glycinis</name>
    <dbReference type="NCBI Taxonomy" id="2047744"/>
    <lineage>
        <taxon>Bacteria</taxon>
        <taxon>Bacillati</taxon>
        <taxon>Actinomycetota</taxon>
        <taxon>Actinomycetes</taxon>
        <taxon>Streptosporangiales</taxon>
        <taxon>Streptosporangiaceae</taxon>
        <taxon>Nonomuraea</taxon>
    </lineage>
</organism>
<dbReference type="Proteomes" id="UP000660745">
    <property type="component" value="Unassembled WGS sequence"/>
</dbReference>
<keyword evidence="9" id="KW-1185">Reference proteome</keyword>
<feature type="domain" description="Glucose dehydrogenase C-terminal" evidence="7">
    <location>
        <begin position="146"/>
        <end position="348"/>
    </location>
</feature>
<dbReference type="InterPro" id="IPR013154">
    <property type="entry name" value="ADH-like_N"/>
</dbReference>
<dbReference type="RefSeq" id="WP_189138511.1">
    <property type="nucleotide sequence ID" value="NZ_BMNK01000003.1"/>
</dbReference>
<evidence type="ECO:0000313" key="8">
    <source>
        <dbReference type="EMBL" id="GGP05064.1"/>
    </source>
</evidence>
<evidence type="ECO:0000256" key="5">
    <source>
        <dbReference type="ARBA" id="ARBA00023002"/>
    </source>
</evidence>
<comment type="cofactor">
    <cofactor evidence="1">
        <name>Zn(2+)</name>
        <dbReference type="ChEBI" id="CHEBI:29105"/>
    </cofactor>
</comment>
<reference evidence="8" key="2">
    <citation type="submission" date="2020-09" db="EMBL/GenBank/DDBJ databases">
        <authorList>
            <person name="Sun Q."/>
            <person name="Zhou Y."/>
        </authorList>
    </citation>
    <scope>NUCLEOTIDE SEQUENCE</scope>
    <source>
        <strain evidence="8">CGMCC 4.7430</strain>
    </source>
</reference>
<accession>A0A918E4V7</accession>
<protein>
    <submittedName>
        <fullName evidence="8">Threonine dehydrogenase</fullName>
    </submittedName>
</protein>
<comment type="similarity">
    <text evidence="2">Belongs to the zinc-containing alcohol dehydrogenase family.</text>
</comment>
<reference evidence="8" key="1">
    <citation type="journal article" date="2014" name="Int. J. Syst. Evol. Microbiol.">
        <title>Complete genome sequence of Corynebacterium casei LMG S-19264T (=DSM 44701T), isolated from a smear-ripened cheese.</title>
        <authorList>
            <consortium name="US DOE Joint Genome Institute (JGI-PGF)"/>
            <person name="Walter F."/>
            <person name="Albersmeier A."/>
            <person name="Kalinowski J."/>
            <person name="Ruckert C."/>
        </authorList>
    </citation>
    <scope>NUCLEOTIDE SEQUENCE</scope>
    <source>
        <strain evidence="8">CGMCC 4.7430</strain>
    </source>
</reference>
<evidence type="ECO:0000256" key="2">
    <source>
        <dbReference type="ARBA" id="ARBA00008072"/>
    </source>
</evidence>
<dbReference type="PANTHER" id="PTHR43161:SF9">
    <property type="entry name" value="SORBITOL DEHYDROGENASE"/>
    <property type="match status" value="1"/>
</dbReference>
<dbReference type="Gene3D" id="3.90.180.10">
    <property type="entry name" value="Medium-chain alcohol dehydrogenases, catalytic domain"/>
    <property type="match status" value="1"/>
</dbReference>
<evidence type="ECO:0000256" key="3">
    <source>
        <dbReference type="ARBA" id="ARBA00022723"/>
    </source>
</evidence>
<dbReference type="Gene3D" id="3.40.50.720">
    <property type="entry name" value="NAD(P)-binding Rossmann-like Domain"/>
    <property type="match status" value="1"/>
</dbReference>
<dbReference type="InterPro" id="IPR036291">
    <property type="entry name" value="NAD(P)-bd_dom_sf"/>
</dbReference>
<dbReference type="Pfam" id="PF16912">
    <property type="entry name" value="Glu_dehyd_C"/>
    <property type="match status" value="1"/>
</dbReference>
<dbReference type="Pfam" id="PF08240">
    <property type="entry name" value="ADH_N"/>
    <property type="match status" value="1"/>
</dbReference>
<dbReference type="InterPro" id="IPR031640">
    <property type="entry name" value="Glu_dehyd_C"/>
</dbReference>
<dbReference type="EMBL" id="BMNK01000003">
    <property type="protein sequence ID" value="GGP05064.1"/>
    <property type="molecule type" value="Genomic_DNA"/>
</dbReference>
<feature type="domain" description="Alcohol dehydrogenase-like N-terminal" evidence="6">
    <location>
        <begin position="26"/>
        <end position="140"/>
    </location>
</feature>
<evidence type="ECO:0000259" key="7">
    <source>
        <dbReference type="Pfam" id="PF16912"/>
    </source>
</evidence>
<name>A0A918E4V7_9ACTN</name>
<dbReference type="SUPFAM" id="SSF51735">
    <property type="entry name" value="NAD(P)-binding Rossmann-fold domains"/>
    <property type="match status" value="1"/>
</dbReference>
<evidence type="ECO:0000259" key="6">
    <source>
        <dbReference type="Pfam" id="PF08240"/>
    </source>
</evidence>
<dbReference type="GO" id="GO:0046872">
    <property type="term" value="F:metal ion binding"/>
    <property type="evidence" value="ECO:0007669"/>
    <property type="project" value="UniProtKB-KW"/>
</dbReference>
<dbReference type="InterPro" id="IPR011032">
    <property type="entry name" value="GroES-like_sf"/>
</dbReference>
<dbReference type="GO" id="GO:0016491">
    <property type="term" value="F:oxidoreductase activity"/>
    <property type="evidence" value="ECO:0007669"/>
    <property type="project" value="UniProtKB-KW"/>
</dbReference>
<evidence type="ECO:0000256" key="1">
    <source>
        <dbReference type="ARBA" id="ARBA00001947"/>
    </source>
</evidence>
<sequence>MRALTIIPGHANSAAITELEDLDPKPDHLIIQGVSLGICATDRDLASGLFGMAANGHDHLVLGHESVGRVIHAPVGSSCAPGTLVTGYVRFPDPIPCSACAAGESDMCVNGAYTERGIKGRDGFGSEMWTSHPDDVLAIPSSMVSTGVLVEPASVAAKGWAHIDAIGKRAWFAPRVVLISGAGTVGLMCGLLAAGRGLEVHLFDRLKSGPRPLLARGLDAHYHTGDISTVMQKISPDIVIDTTGAGDVVTEEIKGLNRNGILCIIGFSWPPLDLSVDANHLYREMVMRNNVTFGIVNASREHFKAAAEALANAEQGWLEELITRRLPLSRAVEGLLIRDDDIKTIIEIGG</sequence>